<feature type="coiled-coil region" evidence="1">
    <location>
        <begin position="237"/>
        <end position="317"/>
    </location>
</feature>
<evidence type="ECO:0000256" key="2">
    <source>
        <dbReference type="SAM" id="MobiDB-lite"/>
    </source>
</evidence>
<dbReference type="GO" id="GO:0005737">
    <property type="term" value="C:cytoplasm"/>
    <property type="evidence" value="ECO:0007669"/>
    <property type="project" value="TreeGrafter"/>
</dbReference>
<reference evidence="4" key="2">
    <citation type="submission" date="2025-08" db="UniProtKB">
        <authorList>
            <consortium name="Ensembl"/>
        </authorList>
    </citation>
    <scope>IDENTIFICATION</scope>
</reference>
<feature type="region of interest" description="Disordered" evidence="2">
    <location>
        <begin position="453"/>
        <end position="475"/>
    </location>
</feature>
<gene>
    <name evidence="4" type="primary">CCDC78</name>
</gene>
<accession>H3B2V0</accession>
<keyword evidence="1" id="KW-0175">Coiled coil</keyword>
<dbReference type="PANTHER" id="PTHR22106:SF5">
    <property type="entry name" value="COILED-COIL DOMAIN-CONTAINING PROTEIN 78"/>
    <property type="match status" value="1"/>
</dbReference>
<dbReference type="EMBL" id="AFYH01087946">
    <property type="status" value="NOT_ANNOTATED_CDS"/>
    <property type="molecule type" value="Genomic_DNA"/>
</dbReference>
<dbReference type="PANTHER" id="PTHR22106">
    <property type="entry name" value="COILED-COIL DOMAIN-CONTAINING PROTEIN 78"/>
    <property type="match status" value="1"/>
</dbReference>
<evidence type="ECO:0000313" key="5">
    <source>
        <dbReference type="Proteomes" id="UP000008672"/>
    </source>
</evidence>
<evidence type="ECO:0000259" key="3">
    <source>
        <dbReference type="Pfam" id="PF14739"/>
    </source>
</evidence>
<dbReference type="eggNOG" id="ENOG502R5JQ">
    <property type="taxonomic scope" value="Eukaryota"/>
</dbReference>
<dbReference type="GeneTree" id="ENSGT00390000013678"/>
<dbReference type="HOGENOM" id="CLU_032909_1_1_1"/>
<dbReference type="Ensembl" id="ENSLACT00000016334.1">
    <property type="protein sequence ID" value="ENSLACP00000016221.1"/>
    <property type="gene ID" value="ENSLACG00000014290.1"/>
</dbReference>
<evidence type="ECO:0000313" key="4">
    <source>
        <dbReference type="Ensembl" id="ENSLACP00000016221.1"/>
    </source>
</evidence>
<evidence type="ECO:0000256" key="1">
    <source>
        <dbReference type="SAM" id="Coils"/>
    </source>
</evidence>
<feature type="compositionally biased region" description="Polar residues" evidence="2">
    <location>
        <begin position="463"/>
        <end position="472"/>
    </location>
</feature>
<dbReference type="InterPro" id="IPR029329">
    <property type="entry name" value="DUF4472"/>
</dbReference>
<sequence length="573" mass="66651">MDAKGENERDSTLREQLRKITNQNVLLRDKNERLYTKLSELQGKMGKMAGSKSDLSSKLVFSEEEKLKISKDLIDLQIQTNKMREHYEAESFELKNTILTQENRLVELEIQRDKHARDCELARERLRAVEKNRKELADEYIVLKSNYLAICKEHEAEVARNDELSVELLNLANLKNSLAKQQEGYVKSRALYDEAASELERVRALVSRLSARKIKPEEVVASEHERQRLERNLLGNQDHIKDEIDKMKKNYDGQQQKLEERVVVMGKELQEAKRAIRNTQHKLAEQSATLLTCQSQQKEVEAENSRLQLQLKELNQEYRSRLVRYIEDLAEYVDGTVRPSDGPSKGAPDHAHMKCFVDNMVKDIKSSYKSREEQLASAARNYKKRMQNLVKRHESLLIAYRMQREQILALGVKDMDPGPPEYHFCITDGDLQPSLAQELNRLREDKARLETQLRDIQEKHPSKNSGVQSSRLGTGRKLNEENWADIRKQLREFTHSTQEGLEKERAQFLSRAMVAEEQVSELQEYVDKHLARYKQEITRLRKLMGHEAPRAVSADAPGTQFLHRPKRNTSFEI</sequence>
<organism evidence="4 5">
    <name type="scientific">Latimeria chalumnae</name>
    <name type="common">Coelacanth</name>
    <dbReference type="NCBI Taxonomy" id="7897"/>
    <lineage>
        <taxon>Eukaryota</taxon>
        <taxon>Metazoa</taxon>
        <taxon>Chordata</taxon>
        <taxon>Craniata</taxon>
        <taxon>Vertebrata</taxon>
        <taxon>Euteleostomi</taxon>
        <taxon>Coelacanthiformes</taxon>
        <taxon>Coelacanthidae</taxon>
        <taxon>Latimeria</taxon>
    </lineage>
</organism>
<dbReference type="Proteomes" id="UP000008672">
    <property type="component" value="Unassembled WGS sequence"/>
</dbReference>
<dbReference type="AlphaFoldDB" id="H3B2V0"/>
<reference evidence="4" key="3">
    <citation type="submission" date="2025-09" db="UniProtKB">
        <authorList>
            <consortium name="Ensembl"/>
        </authorList>
    </citation>
    <scope>IDENTIFICATION</scope>
</reference>
<dbReference type="GO" id="GO:0048741">
    <property type="term" value="P:skeletal muscle fiber development"/>
    <property type="evidence" value="ECO:0007669"/>
    <property type="project" value="Ensembl"/>
</dbReference>
<proteinExistence type="predicted"/>
<dbReference type="STRING" id="7897.ENSLACP00000016221"/>
<name>H3B2V0_LATCH</name>
<dbReference type="Pfam" id="PF14739">
    <property type="entry name" value="DUF4472"/>
    <property type="match status" value="1"/>
</dbReference>
<feature type="domain" description="DUF4472" evidence="3">
    <location>
        <begin position="62"/>
        <end position="168"/>
    </location>
</feature>
<protein>
    <submittedName>
        <fullName evidence="4">Coiled-coil domain containing 78</fullName>
    </submittedName>
</protein>
<dbReference type="EMBL" id="AFYH01087947">
    <property type="status" value="NOT_ANNOTATED_CDS"/>
    <property type="molecule type" value="Genomic_DNA"/>
</dbReference>
<dbReference type="OMA" id="WAGTSKK"/>
<dbReference type="FunCoup" id="H3B2V0">
    <property type="interactions" value="43"/>
</dbReference>
<dbReference type="InterPro" id="IPR039873">
    <property type="entry name" value="CCDC78"/>
</dbReference>
<feature type="coiled-coil region" evidence="1">
    <location>
        <begin position="98"/>
        <end position="146"/>
    </location>
</feature>
<keyword evidence="5" id="KW-1185">Reference proteome</keyword>
<dbReference type="EMBL" id="AFYH01087945">
    <property type="status" value="NOT_ANNOTATED_CDS"/>
    <property type="molecule type" value="Genomic_DNA"/>
</dbReference>
<dbReference type="InParanoid" id="H3B2V0"/>
<reference evidence="5" key="1">
    <citation type="submission" date="2011-08" db="EMBL/GenBank/DDBJ databases">
        <title>The draft genome of Latimeria chalumnae.</title>
        <authorList>
            <person name="Di Palma F."/>
            <person name="Alfoldi J."/>
            <person name="Johnson J."/>
            <person name="Berlin A."/>
            <person name="Gnerre S."/>
            <person name="Jaffe D."/>
            <person name="MacCallum I."/>
            <person name="Young S."/>
            <person name="Walker B.J."/>
            <person name="Lander E."/>
            <person name="Lindblad-Toh K."/>
        </authorList>
    </citation>
    <scope>NUCLEOTIDE SEQUENCE [LARGE SCALE GENOMIC DNA]</scope>
    <source>
        <strain evidence="5">Wild caught</strain>
    </source>
</reference>